<evidence type="ECO:0000256" key="9">
    <source>
        <dbReference type="ARBA" id="ARBA00048540"/>
    </source>
</evidence>
<gene>
    <name evidence="12" type="ordered locus">Shel_21260</name>
</gene>
<dbReference type="HOGENOM" id="CLU_044403_5_1_11"/>
<protein>
    <recommendedName>
        <fullName evidence="2 10">FAD:protein FMN transferase</fullName>
        <ecNumber evidence="1 10">2.7.1.180</ecNumber>
    </recommendedName>
    <alternativeName>
        <fullName evidence="8 10">Flavin transferase</fullName>
    </alternativeName>
</protein>
<sequence length="306" mass="33063">MSLESEDDGLQSVEFFAFDTVIIIKAATTMEVMVKLQDRCTFFENTLSRTIEGSDVGRINAAGGEPVTVEPTTADLISKALVYCDESEGRFDITIGAATSLWDFKEGIVPDPDELAEAVTHIDYTQVMVDGTTVTLADPKGKIDLGGIAKGYIADDLVNLLLDEGCESAFVNLGGNVKTLGCKPDGNPWNVGIQDPADSSNVLAKIASENTSVVTSGLYERVFEEDGRRYWHILDPKTGYPVETDVMGATIVSEASIDGDGFTKPLFMMNHEDALAFIEGRQSLQGLLVLDDGTILQTENSQMELL</sequence>
<comment type="cofactor">
    <cofactor evidence="11">
        <name>Mg(2+)</name>
        <dbReference type="ChEBI" id="CHEBI:18420"/>
    </cofactor>
    <cofactor evidence="11">
        <name>Mn(2+)</name>
        <dbReference type="ChEBI" id="CHEBI:29035"/>
    </cofactor>
    <text evidence="11">Magnesium. Can also use manganese.</text>
</comment>
<dbReference type="KEGG" id="shi:Shel_21260"/>
<evidence type="ECO:0000313" key="13">
    <source>
        <dbReference type="Proteomes" id="UP000002026"/>
    </source>
</evidence>
<dbReference type="AlphaFoldDB" id="C7N8A1"/>
<keyword evidence="3 10" id="KW-0285">Flavoprotein</keyword>
<evidence type="ECO:0000256" key="7">
    <source>
        <dbReference type="ARBA" id="ARBA00022842"/>
    </source>
</evidence>
<organism evidence="12 13">
    <name type="scientific">Slackia heliotrinireducens (strain ATCC 29202 / DSM 20476 / NCTC 11029 / RHS 1)</name>
    <name type="common">Peptococcus heliotrinreducens</name>
    <dbReference type="NCBI Taxonomy" id="471855"/>
    <lineage>
        <taxon>Bacteria</taxon>
        <taxon>Bacillati</taxon>
        <taxon>Actinomycetota</taxon>
        <taxon>Coriobacteriia</taxon>
        <taxon>Eggerthellales</taxon>
        <taxon>Eggerthellaceae</taxon>
        <taxon>Slackia</taxon>
    </lineage>
</organism>
<comment type="similarity">
    <text evidence="10">Belongs to the ApbE family.</text>
</comment>
<accession>C7N8A1</accession>
<dbReference type="PANTHER" id="PTHR30040">
    <property type="entry name" value="THIAMINE BIOSYNTHESIS LIPOPROTEIN APBE"/>
    <property type="match status" value="1"/>
</dbReference>
<comment type="catalytic activity">
    <reaction evidence="9 10">
        <text>L-threonyl-[protein] + FAD = FMN-L-threonyl-[protein] + AMP + H(+)</text>
        <dbReference type="Rhea" id="RHEA:36847"/>
        <dbReference type="Rhea" id="RHEA-COMP:11060"/>
        <dbReference type="Rhea" id="RHEA-COMP:11061"/>
        <dbReference type="ChEBI" id="CHEBI:15378"/>
        <dbReference type="ChEBI" id="CHEBI:30013"/>
        <dbReference type="ChEBI" id="CHEBI:57692"/>
        <dbReference type="ChEBI" id="CHEBI:74257"/>
        <dbReference type="ChEBI" id="CHEBI:456215"/>
        <dbReference type="EC" id="2.7.1.180"/>
    </reaction>
</comment>
<dbReference type="Proteomes" id="UP000002026">
    <property type="component" value="Chromosome"/>
</dbReference>
<keyword evidence="6 10" id="KW-0274">FAD</keyword>
<proteinExistence type="inferred from homology"/>
<dbReference type="PIRSF" id="PIRSF006268">
    <property type="entry name" value="ApbE"/>
    <property type="match status" value="1"/>
</dbReference>
<feature type="binding site" evidence="11">
    <location>
        <position position="147"/>
    </location>
    <ligand>
        <name>Mg(2+)</name>
        <dbReference type="ChEBI" id="CHEBI:18420"/>
    </ligand>
</feature>
<keyword evidence="4 10" id="KW-0808">Transferase</keyword>
<keyword evidence="13" id="KW-1185">Reference proteome</keyword>
<evidence type="ECO:0000256" key="3">
    <source>
        <dbReference type="ARBA" id="ARBA00022630"/>
    </source>
</evidence>
<dbReference type="EMBL" id="CP001684">
    <property type="protein sequence ID" value="ACV23136.1"/>
    <property type="molecule type" value="Genomic_DNA"/>
</dbReference>
<evidence type="ECO:0000256" key="2">
    <source>
        <dbReference type="ARBA" id="ARBA00016337"/>
    </source>
</evidence>
<evidence type="ECO:0000256" key="8">
    <source>
        <dbReference type="ARBA" id="ARBA00031306"/>
    </source>
</evidence>
<dbReference type="SUPFAM" id="SSF143631">
    <property type="entry name" value="ApbE-like"/>
    <property type="match status" value="1"/>
</dbReference>
<evidence type="ECO:0000313" key="12">
    <source>
        <dbReference type="EMBL" id="ACV23136.1"/>
    </source>
</evidence>
<feature type="binding site" evidence="11">
    <location>
        <position position="260"/>
    </location>
    <ligand>
        <name>Mg(2+)</name>
        <dbReference type="ChEBI" id="CHEBI:18420"/>
    </ligand>
</feature>
<dbReference type="eggNOG" id="COG1477">
    <property type="taxonomic scope" value="Bacteria"/>
</dbReference>
<dbReference type="Pfam" id="PF02424">
    <property type="entry name" value="ApbE"/>
    <property type="match status" value="1"/>
</dbReference>
<keyword evidence="12" id="KW-0449">Lipoprotein</keyword>
<dbReference type="GO" id="GO:0046872">
    <property type="term" value="F:metal ion binding"/>
    <property type="evidence" value="ECO:0007669"/>
    <property type="project" value="UniProtKB-UniRule"/>
</dbReference>
<reference evidence="12 13" key="1">
    <citation type="journal article" date="2009" name="Stand. Genomic Sci.">
        <title>Complete genome sequence of Slackia heliotrinireducens type strain (RHS 1).</title>
        <authorList>
            <person name="Pukall R."/>
            <person name="Lapidus A."/>
            <person name="Nolan M."/>
            <person name="Copeland A."/>
            <person name="Glavina Del Rio T."/>
            <person name="Lucas S."/>
            <person name="Chen F."/>
            <person name="Tice H."/>
            <person name="Cheng J.F."/>
            <person name="Chertkov O."/>
            <person name="Bruce D."/>
            <person name="Goodwin L."/>
            <person name="Kuske C."/>
            <person name="Brettin T."/>
            <person name="Detter J.C."/>
            <person name="Han C."/>
            <person name="Pitluck S."/>
            <person name="Pati A."/>
            <person name="Mavrommatis K."/>
            <person name="Ivanova N."/>
            <person name="Ovchinnikova G."/>
            <person name="Chen A."/>
            <person name="Palaniappan K."/>
            <person name="Schneider S."/>
            <person name="Rohde M."/>
            <person name="Chain P."/>
            <person name="D'haeseleer P."/>
            <person name="Goker M."/>
            <person name="Bristow J."/>
            <person name="Eisen J.A."/>
            <person name="Markowitz V."/>
            <person name="Kyrpides N.C."/>
            <person name="Klenk H.P."/>
            <person name="Hugenholtz P."/>
        </authorList>
    </citation>
    <scope>NUCLEOTIDE SEQUENCE [LARGE SCALE GENOMIC DNA]</scope>
    <source>
        <strain evidence="13">ATCC 29202 / DSM 20476 / NCTC 11029 / RHS 1</strain>
    </source>
</reference>
<keyword evidence="5 10" id="KW-0479">Metal-binding</keyword>
<evidence type="ECO:0000256" key="5">
    <source>
        <dbReference type="ARBA" id="ARBA00022723"/>
    </source>
</evidence>
<evidence type="ECO:0000256" key="1">
    <source>
        <dbReference type="ARBA" id="ARBA00011955"/>
    </source>
</evidence>
<name>C7N8A1_SLAHD</name>
<evidence type="ECO:0000256" key="6">
    <source>
        <dbReference type="ARBA" id="ARBA00022827"/>
    </source>
</evidence>
<dbReference type="Gene3D" id="3.10.520.10">
    <property type="entry name" value="ApbE-like domains"/>
    <property type="match status" value="1"/>
</dbReference>
<dbReference type="STRING" id="471855.Shel_21260"/>
<dbReference type="InterPro" id="IPR024932">
    <property type="entry name" value="ApbE"/>
</dbReference>
<dbReference type="EC" id="2.7.1.180" evidence="1 10"/>
<dbReference type="GO" id="GO:0016740">
    <property type="term" value="F:transferase activity"/>
    <property type="evidence" value="ECO:0007669"/>
    <property type="project" value="UniProtKB-UniRule"/>
</dbReference>
<evidence type="ECO:0000256" key="4">
    <source>
        <dbReference type="ARBA" id="ARBA00022679"/>
    </source>
</evidence>
<evidence type="ECO:0000256" key="10">
    <source>
        <dbReference type="PIRNR" id="PIRNR006268"/>
    </source>
</evidence>
<keyword evidence="7 10" id="KW-0460">Magnesium</keyword>
<dbReference type="PANTHER" id="PTHR30040:SF2">
    <property type="entry name" value="FAD:PROTEIN FMN TRANSFERASE"/>
    <property type="match status" value="1"/>
</dbReference>
<dbReference type="InterPro" id="IPR003374">
    <property type="entry name" value="ApbE-like_sf"/>
</dbReference>
<evidence type="ECO:0000256" key="11">
    <source>
        <dbReference type="PIRSR" id="PIRSR006268-2"/>
    </source>
</evidence>